<dbReference type="GO" id="GO:0003723">
    <property type="term" value="F:RNA binding"/>
    <property type="evidence" value="ECO:0007669"/>
    <property type="project" value="UniProtKB-KW"/>
</dbReference>
<dbReference type="Pfam" id="PF10212">
    <property type="entry name" value="PPP1R21_helical"/>
    <property type="match status" value="1"/>
</dbReference>
<dbReference type="SMART" id="SM01254">
    <property type="entry name" value="KLRAQ"/>
    <property type="match status" value="1"/>
</dbReference>
<dbReference type="InterPro" id="IPR040024">
    <property type="entry name" value="PPP1R21"/>
</dbReference>
<reference evidence="13" key="1">
    <citation type="submission" date="2020-07" db="EMBL/GenBank/DDBJ databases">
        <title>Multicomponent nature underlies the extraordinary mechanical properties of spider dragline silk.</title>
        <authorList>
            <person name="Kono N."/>
            <person name="Nakamura H."/>
            <person name="Mori M."/>
            <person name="Yoshida Y."/>
            <person name="Ohtoshi R."/>
            <person name="Malay A.D."/>
            <person name="Moran D.A.P."/>
            <person name="Tomita M."/>
            <person name="Numata K."/>
            <person name="Arakawa K."/>
        </authorList>
    </citation>
    <scope>NUCLEOTIDE SEQUENCE</scope>
</reference>
<dbReference type="GO" id="GO:0005769">
    <property type="term" value="C:early endosome"/>
    <property type="evidence" value="ECO:0007669"/>
    <property type="project" value="UniProtKB-SubCell"/>
</dbReference>
<dbReference type="SUPFAM" id="SSF46689">
    <property type="entry name" value="Homeodomain-like"/>
    <property type="match status" value="1"/>
</dbReference>
<feature type="coiled-coil region" evidence="10">
    <location>
        <begin position="778"/>
        <end position="812"/>
    </location>
</feature>
<dbReference type="InterPro" id="IPR019343">
    <property type="entry name" value="PPP1R21_N"/>
</dbReference>
<evidence type="ECO:0000256" key="5">
    <source>
        <dbReference type="ARBA" id="ARBA00022884"/>
    </source>
</evidence>
<feature type="coiled-coil region" evidence="10">
    <location>
        <begin position="173"/>
        <end position="207"/>
    </location>
</feature>
<protein>
    <recommendedName>
        <fullName evidence="3">Protein phosphatase 1 regulatory subunit 21</fullName>
    </recommendedName>
    <alternativeName>
        <fullName evidence="8">Coiled-coil domain-containing protein 128</fullName>
    </alternativeName>
    <alternativeName>
        <fullName evidence="9">Ferry endosomal RAB5 effector complex subunit 2</fullName>
    </alternativeName>
    <alternativeName>
        <fullName evidence="7">KLRAQ motif-containing protein 1</fullName>
    </alternativeName>
</protein>
<dbReference type="Pfam" id="PF10205">
    <property type="entry name" value="KLRAQ"/>
    <property type="match status" value="1"/>
</dbReference>
<keyword evidence="5" id="KW-0694">RNA-binding</keyword>
<evidence type="ECO:0000313" key="13">
    <source>
        <dbReference type="EMBL" id="GFR14934.1"/>
    </source>
</evidence>
<name>A0A8X6LPD1_TRICU</name>
<accession>A0A8X6LPD1</accession>
<evidence type="ECO:0000256" key="4">
    <source>
        <dbReference type="ARBA" id="ARBA00022753"/>
    </source>
</evidence>
<evidence type="ECO:0000259" key="12">
    <source>
        <dbReference type="SMART" id="SM01254"/>
    </source>
</evidence>
<keyword evidence="6 10" id="KW-0175">Coiled coil</keyword>
<evidence type="ECO:0000256" key="9">
    <source>
        <dbReference type="ARBA" id="ARBA00044824"/>
    </source>
</evidence>
<dbReference type="InterPro" id="IPR019348">
    <property type="entry name" value="PPP1R21_six_helix"/>
</dbReference>
<keyword evidence="4" id="KW-0967">Endosome</keyword>
<dbReference type="PANTHER" id="PTHR21448:SF0">
    <property type="entry name" value="PROTEIN PHOSPHATASE 1 REGULATORY SUBUNIT 21"/>
    <property type="match status" value="1"/>
</dbReference>
<comment type="caution">
    <text evidence="13">The sequence shown here is derived from an EMBL/GenBank/DDBJ whole genome shotgun (WGS) entry which is preliminary data.</text>
</comment>
<dbReference type="AlphaFoldDB" id="A0A8X6LPD1"/>
<organism evidence="13 14">
    <name type="scientific">Trichonephila clavata</name>
    <name type="common">Joro spider</name>
    <name type="synonym">Nephila clavata</name>
    <dbReference type="NCBI Taxonomy" id="2740835"/>
    <lineage>
        <taxon>Eukaryota</taxon>
        <taxon>Metazoa</taxon>
        <taxon>Ecdysozoa</taxon>
        <taxon>Arthropoda</taxon>
        <taxon>Chelicerata</taxon>
        <taxon>Arachnida</taxon>
        <taxon>Araneae</taxon>
        <taxon>Araneomorphae</taxon>
        <taxon>Entelegynae</taxon>
        <taxon>Araneoidea</taxon>
        <taxon>Nephilidae</taxon>
        <taxon>Trichonephila</taxon>
    </lineage>
</organism>
<evidence type="ECO:0000256" key="10">
    <source>
        <dbReference type="SAM" id="Coils"/>
    </source>
</evidence>
<dbReference type="OrthoDB" id="6414276at2759"/>
<sequence>MSSRRETTESERSLVVKWSKEGKSLQEIVSLIGVTHGCLKKILQKNKKTGSVANIPGRGRKETLSTTAKRKIIHSVKKDPRVSVSKLALSMSSTIGEKISDETIRRTLHQYGFHGRTPIRKPLINFETPIIVRDMEENSEVVLKYQKLALEYSKLKAQTSVLKTAISEEQGVVQELQETLKKKDQLIRKLEQEVECLNFRNVQLAKRVSVLQSDLEVVDSSTKHSKSKHSSNVPNRSSESYNVLNVELQSRIEENEKLHQQIYAADLEQQKVISDLTSTIGSLQSKLADQEKKFSEKIAEQEGMINTLQKEKIKMQVSLKNHEQEMKDRKKTEETKTEDVTVAKEDLTLQIEEAKKVIAEKVLFNDRRKDSLNIINVPIIQRGKHEQLSSLMLKMQGFISDFSRQLSDLHNFMIQRLCSKSSDSDSKTVITKLELYLRENIQNLKAIPVSFECITSAIKSETLTWDKSSIMDFCNAFQKYEKNLDKLLPFLILRIQDKDSWVTTSPKLIELVGKLVSLSRKLMACFNKLYRYMLLLAVVGSSEKNKYYISQATIMQKILSNIDLLQQLFEEARKLFGSKIALDHQLPMLTQSEKSTDECILTTLVSLSLTLKKITDVMEKDIDVFSSNVWYKPRNLSGFKNATLNPCVWQYKERGSKYVLHISQTDPPSIPYEVALKNWQTLCEHSDNQENLTQQLEQYQNKVMQLELDKENWMLECQLLRAKGSQDPDFADSKAIAFKNECETLHQKWKLSVQKKEELQSEILTSGKSLIDEQKTLVQTYDEQLNTMSEHLANLNETLTSQKDEIDALKQAGNKVRSYFSFVNLYK</sequence>
<dbReference type="InterPro" id="IPR002492">
    <property type="entry name" value="Transposase_Tc1-like"/>
</dbReference>
<evidence type="ECO:0000313" key="14">
    <source>
        <dbReference type="Proteomes" id="UP000887116"/>
    </source>
</evidence>
<feature type="domain" description="Protein phosphatase 1 regulatory subunit 21 N-terminal" evidence="12">
    <location>
        <begin position="146"/>
        <end position="248"/>
    </location>
</feature>
<evidence type="ECO:0000256" key="6">
    <source>
        <dbReference type="ARBA" id="ARBA00023054"/>
    </source>
</evidence>
<comment type="subcellular location">
    <subcellularLocation>
        <location evidence="2">Early endosome</location>
    </subcellularLocation>
    <subcellularLocation>
        <location evidence="1">Nucleus</location>
    </subcellularLocation>
</comment>
<dbReference type="PANTHER" id="PTHR21448">
    <property type="entry name" value="SMOOTH MUSCLE MYOSIN HEAVY CHAIN-RELATED"/>
    <property type="match status" value="1"/>
</dbReference>
<dbReference type="Pfam" id="PF01498">
    <property type="entry name" value="HTH_Tnp_Tc3_2"/>
    <property type="match status" value="1"/>
</dbReference>
<dbReference type="GO" id="GO:0005634">
    <property type="term" value="C:nucleus"/>
    <property type="evidence" value="ECO:0007669"/>
    <property type="project" value="UniProtKB-SubCell"/>
</dbReference>
<feature type="coiled-coil region" evidence="10">
    <location>
        <begin position="273"/>
        <end position="325"/>
    </location>
</feature>
<evidence type="ECO:0000256" key="11">
    <source>
        <dbReference type="SAM" id="MobiDB-lite"/>
    </source>
</evidence>
<feature type="coiled-coil region" evidence="10">
    <location>
        <begin position="689"/>
        <end position="723"/>
    </location>
</feature>
<dbReference type="GO" id="GO:0003677">
    <property type="term" value="F:DNA binding"/>
    <property type="evidence" value="ECO:0007669"/>
    <property type="project" value="InterPro"/>
</dbReference>
<dbReference type="GO" id="GO:0015074">
    <property type="term" value="P:DNA integration"/>
    <property type="evidence" value="ECO:0007669"/>
    <property type="project" value="InterPro"/>
</dbReference>
<evidence type="ECO:0000256" key="7">
    <source>
        <dbReference type="ARBA" id="ARBA00031361"/>
    </source>
</evidence>
<dbReference type="InterPro" id="IPR049372">
    <property type="entry name" value="PPP1R21_C"/>
</dbReference>
<evidence type="ECO:0000256" key="1">
    <source>
        <dbReference type="ARBA" id="ARBA00004123"/>
    </source>
</evidence>
<dbReference type="GO" id="GO:0016020">
    <property type="term" value="C:membrane"/>
    <property type="evidence" value="ECO:0007669"/>
    <property type="project" value="TreeGrafter"/>
</dbReference>
<keyword evidence="14" id="KW-1185">Reference proteome</keyword>
<dbReference type="EMBL" id="BMAO01027169">
    <property type="protein sequence ID" value="GFR14934.1"/>
    <property type="molecule type" value="Genomic_DNA"/>
</dbReference>
<evidence type="ECO:0000256" key="2">
    <source>
        <dbReference type="ARBA" id="ARBA00004412"/>
    </source>
</evidence>
<dbReference type="Pfam" id="PF21636">
    <property type="entry name" value="PPP1R21_C"/>
    <property type="match status" value="1"/>
</dbReference>
<proteinExistence type="predicted"/>
<dbReference type="Proteomes" id="UP000887116">
    <property type="component" value="Unassembled WGS sequence"/>
</dbReference>
<gene>
    <name evidence="13" type="primary">PPP1R21</name>
    <name evidence="13" type="ORF">TNCT_630221</name>
</gene>
<evidence type="ECO:0000256" key="3">
    <source>
        <dbReference type="ARBA" id="ARBA00020102"/>
    </source>
</evidence>
<feature type="region of interest" description="Disordered" evidence="11">
    <location>
        <begin position="219"/>
        <end position="238"/>
    </location>
</feature>
<dbReference type="InterPro" id="IPR036388">
    <property type="entry name" value="WH-like_DNA-bd_sf"/>
</dbReference>
<dbReference type="InterPro" id="IPR009057">
    <property type="entry name" value="Homeodomain-like_sf"/>
</dbReference>
<dbReference type="Gene3D" id="1.10.10.10">
    <property type="entry name" value="Winged helix-like DNA-binding domain superfamily/Winged helix DNA-binding domain"/>
    <property type="match status" value="1"/>
</dbReference>
<evidence type="ECO:0000256" key="8">
    <source>
        <dbReference type="ARBA" id="ARBA00031617"/>
    </source>
</evidence>
<dbReference type="GO" id="GO:0006313">
    <property type="term" value="P:DNA transposition"/>
    <property type="evidence" value="ECO:0007669"/>
    <property type="project" value="InterPro"/>
</dbReference>